<dbReference type="Pfam" id="PF15902">
    <property type="entry name" value="Sortilin-Vps10"/>
    <property type="match status" value="1"/>
</dbReference>
<evidence type="ECO:0000313" key="4">
    <source>
        <dbReference type="Proteomes" id="UP000282529"/>
    </source>
</evidence>
<dbReference type="PANTHER" id="PTHR47199:SF2">
    <property type="entry name" value="PHOTOSYSTEM II STABILITY_ASSEMBLY FACTOR HCF136, CHLOROPLASTIC"/>
    <property type="match status" value="1"/>
</dbReference>
<feature type="domain" description="Sortilin N-terminal" evidence="2">
    <location>
        <begin position="106"/>
        <end position="225"/>
    </location>
</feature>
<dbReference type="Gene3D" id="2.130.10.10">
    <property type="entry name" value="YVTN repeat-like/Quinoprotein amine dehydrogenase"/>
    <property type="match status" value="2"/>
</dbReference>
<accession>A0A3N9Q3Q1</accession>
<keyword evidence="1" id="KW-0677">Repeat</keyword>
<dbReference type="CDD" id="cd15482">
    <property type="entry name" value="Sialidase_non-viral"/>
    <property type="match status" value="1"/>
</dbReference>
<protein>
    <recommendedName>
        <fullName evidence="2">Sortilin N-terminal domain-containing protein</fullName>
    </recommendedName>
</protein>
<proteinExistence type="predicted"/>
<dbReference type="AlphaFoldDB" id="A0A3N9Q3Q1"/>
<gene>
    <name evidence="3" type="ORF">EH198_02785</name>
</gene>
<dbReference type="EMBL" id="RQPI01000001">
    <property type="protein sequence ID" value="RQW13372.1"/>
    <property type="molecule type" value="Genomic_DNA"/>
</dbReference>
<dbReference type="Proteomes" id="UP000282529">
    <property type="component" value="Unassembled WGS sequence"/>
</dbReference>
<dbReference type="PANTHER" id="PTHR47199">
    <property type="entry name" value="PHOTOSYSTEM II STABILITY/ASSEMBLY FACTOR HCF136, CHLOROPLASTIC"/>
    <property type="match status" value="1"/>
</dbReference>
<dbReference type="SUPFAM" id="SSF110296">
    <property type="entry name" value="Oligoxyloglucan reducing end-specific cellobiohydrolase"/>
    <property type="match status" value="2"/>
</dbReference>
<evidence type="ECO:0000313" key="3">
    <source>
        <dbReference type="EMBL" id="RQW13372.1"/>
    </source>
</evidence>
<evidence type="ECO:0000259" key="2">
    <source>
        <dbReference type="Pfam" id="PF15902"/>
    </source>
</evidence>
<reference evidence="3 4" key="1">
    <citation type="submission" date="2018-11" db="EMBL/GenBank/DDBJ databases">
        <title>Genome sequence of strain 7197.</title>
        <authorList>
            <person name="Gao J."/>
            <person name="Sun J."/>
        </authorList>
    </citation>
    <scope>NUCLEOTIDE SEQUENCE [LARGE SCALE GENOMIC DNA]</scope>
    <source>
        <strain evidence="3 4">7197</strain>
    </source>
</reference>
<comment type="caution">
    <text evidence="3">The sequence shown here is derived from an EMBL/GenBank/DDBJ whole genome shotgun (WGS) entry which is preliminary data.</text>
</comment>
<name>A0A3N9Q3Q1_9BACL</name>
<evidence type="ECO:0000256" key="1">
    <source>
        <dbReference type="ARBA" id="ARBA00022737"/>
    </source>
</evidence>
<sequence length="437" mass="48240">MTKIPKGERALPFLAVCLKHLRKLSVVLPAALILASCSSPPPEPSPQPLPTEKPEEGQTITLITPDAANIDSAKSSKYQIQTRLTDFQLLSESEGLAWGVTKNALRLYLTRDNGKTWTNISPASAVQFSSNPVYGQDIFFTDPDNGWIIRQAFGMMETIVLRTRDGGKSWKISSLSQGSSISSAYFASPLKGWLMATWDTEESRESKALFMTEDGGATWKTVMQNDQYSPNSPHPALPVVGVAGGLVFQDSDIGLITLNRSKSPRLYRTVDGGASWREDQALPDIGVFKNYDNVILGKPEFFGAETGWIPVASTKKDVEGTVYNGYFTANGGRNWKLVEFNLGIRTGENENVPPTFLNVNDGWIFNGSLLYRTTNQGKSWKALPSSSVLISKLTEFPEIVKLQFVSKEVGWLLIEKSMDKRSILLQTTNGGINWRVM</sequence>
<dbReference type="InterPro" id="IPR015943">
    <property type="entry name" value="WD40/YVTN_repeat-like_dom_sf"/>
</dbReference>
<dbReference type="OrthoDB" id="501835at2"/>
<dbReference type="InterPro" id="IPR031778">
    <property type="entry name" value="Sortilin_N"/>
</dbReference>
<keyword evidence="4" id="KW-1185">Reference proteome</keyword>
<organism evidence="3 4">
    <name type="scientific">Paenibacillus rhizophilus</name>
    <dbReference type="NCBI Taxonomy" id="1850366"/>
    <lineage>
        <taxon>Bacteria</taxon>
        <taxon>Bacillati</taxon>
        <taxon>Bacillota</taxon>
        <taxon>Bacilli</taxon>
        <taxon>Bacillales</taxon>
        <taxon>Paenibacillaceae</taxon>
        <taxon>Paenibacillus</taxon>
    </lineage>
</organism>